<dbReference type="GeneID" id="93773905"/>
<dbReference type="AlphaFoldDB" id="A0A542XUK4"/>
<evidence type="ECO:0000313" key="6">
    <source>
        <dbReference type="EMBL" id="TQL39527.1"/>
    </source>
</evidence>
<dbReference type="GO" id="GO:0003700">
    <property type="term" value="F:DNA-binding transcription factor activity"/>
    <property type="evidence" value="ECO:0007669"/>
    <property type="project" value="InterPro"/>
</dbReference>
<dbReference type="SUPFAM" id="SSF46689">
    <property type="entry name" value="Homeodomain-like"/>
    <property type="match status" value="1"/>
</dbReference>
<dbReference type="GO" id="GO:0043565">
    <property type="term" value="F:sequence-specific DNA binding"/>
    <property type="evidence" value="ECO:0007669"/>
    <property type="project" value="InterPro"/>
</dbReference>
<reference evidence="6 7" key="1">
    <citation type="submission" date="2019-06" db="EMBL/GenBank/DDBJ databases">
        <title>Sequencing the genomes of 1000 actinobacteria strains.</title>
        <authorList>
            <person name="Klenk H.-P."/>
        </authorList>
    </citation>
    <scope>NUCLEOTIDE SEQUENCE [LARGE SCALE GENOMIC DNA]</scope>
    <source>
        <strain evidence="6 7">DSM 44819</strain>
    </source>
</reference>
<keyword evidence="2" id="KW-0238">DNA-binding</keyword>
<evidence type="ECO:0000256" key="1">
    <source>
        <dbReference type="ARBA" id="ARBA00023015"/>
    </source>
</evidence>
<evidence type="ECO:0000259" key="5">
    <source>
        <dbReference type="PROSITE" id="PS01124"/>
    </source>
</evidence>
<dbReference type="InterPro" id="IPR009057">
    <property type="entry name" value="Homeodomain-like_sf"/>
</dbReference>
<dbReference type="Proteomes" id="UP000315983">
    <property type="component" value="Unassembled WGS sequence"/>
</dbReference>
<dbReference type="PANTHER" id="PTHR43280">
    <property type="entry name" value="ARAC-FAMILY TRANSCRIPTIONAL REGULATOR"/>
    <property type="match status" value="1"/>
</dbReference>
<dbReference type="PROSITE" id="PS01124">
    <property type="entry name" value="HTH_ARAC_FAMILY_2"/>
    <property type="match status" value="1"/>
</dbReference>
<keyword evidence="1" id="KW-0805">Transcription regulation</keyword>
<evidence type="ECO:0000313" key="7">
    <source>
        <dbReference type="Proteomes" id="UP000315983"/>
    </source>
</evidence>
<dbReference type="SUPFAM" id="SSF51215">
    <property type="entry name" value="Regulatory protein AraC"/>
    <property type="match status" value="1"/>
</dbReference>
<keyword evidence="3" id="KW-0804">Transcription</keyword>
<sequence>MVSPVQSSPDPAVIAVIGLGDLVADPAWRRPILLAEDLLVLVTAGYGRVEVDFHVLPCRPGTLLRVRAGQALRCGPPDLDATVVRWTPAALHGFDVDPEAAPAWLQLTGADGDAVSTGVSQLAVDCARLRGEPATGLFRHQLAVLLLRLALLAESDRATHRPASRSASRTETITFRRLRHELEQRYQYSRRVEDYADRLGCSVRTLTRACLAVTGRSAKQVVDERVALQACRLLAATDEPVARIGHHLGFPEPTNFGRFFTREVGISPGAFRTTSARSARWLEAAEPEPIPAVPTRDVPPLVRPRPPADSAVGRHPDPRT</sequence>
<evidence type="ECO:0000256" key="2">
    <source>
        <dbReference type="ARBA" id="ARBA00023125"/>
    </source>
</evidence>
<dbReference type="Gene3D" id="1.10.10.60">
    <property type="entry name" value="Homeodomain-like"/>
    <property type="match status" value="1"/>
</dbReference>
<feature type="region of interest" description="Disordered" evidence="4">
    <location>
        <begin position="283"/>
        <end position="320"/>
    </location>
</feature>
<accession>A0A542XUK4</accession>
<feature type="domain" description="HTH araC/xylS-type" evidence="5">
    <location>
        <begin position="176"/>
        <end position="274"/>
    </location>
</feature>
<comment type="caution">
    <text evidence="6">The sequence shown here is derived from an EMBL/GenBank/DDBJ whole genome shotgun (WGS) entry which is preliminary data.</text>
</comment>
<dbReference type="PANTHER" id="PTHR43280:SF32">
    <property type="entry name" value="TRANSCRIPTIONAL REGULATORY PROTEIN"/>
    <property type="match status" value="1"/>
</dbReference>
<proteinExistence type="predicted"/>
<name>A0A542XUK4_SALAC</name>
<dbReference type="InterPro" id="IPR018060">
    <property type="entry name" value="HTH_AraC"/>
</dbReference>
<protein>
    <submittedName>
        <fullName evidence="6">AraC family transcriptional regulator</fullName>
    </submittedName>
</protein>
<organism evidence="6 7">
    <name type="scientific">Salinispora arenicola</name>
    <dbReference type="NCBI Taxonomy" id="168697"/>
    <lineage>
        <taxon>Bacteria</taxon>
        <taxon>Bacillati</taxon>
        <taxon>Actinomycetota</taxon>
        <taxon>Actinomycetes</taxon>
        <taxon>Micromonosporales</taxon>
        <taxon>Micromonosporaceae</taxon>
        <taxon>Salinispora</taxon>
    </lineage>
</organism>
<dbReference type="RefSeq" id="WP_029024186.1">
    <property type="nucleotide sequence ID" value="NZ_BOQM01000024.1"/>
</dbReference>
<evidence type="ECO:0000256" key="4">
    <source>
        <dbReference type="SAM" id="MobiDB-lite"/>
    </source>
</evidence>
<dbReference type="SMART" id="SM00342">
    <property type="entry name" value="HTH_ARAC"/>
    <property type="match status" value="1"/>
</dbReference>
<dbReference type="InterPro" id="IPR037923">
    <property type="entry name" value="HTH-like"/>
</dbReference>
<dbReference type="EMBL" id="VFOL01000001">
    <property type="protein sequence ID" value="TQL39527.1"/>
    <property type="molecule type" value="Genomic_DNA"/>
</dbReference>
<gene>
    <name evidence="6" type="ORF">FB564_4788</name>
</gene>
<dbReference type="Pfam" id="PF12833">
    <property type="entry name" value="HTH_18"/>
    <property type="match status" value="1"/>
</dbReference>
<evidence type="ECO:0000256" key="3">
    <source>
        <dbReference type="ARBA" id="ARBA00023163"/>
    </source>
</evidence>